<dbReference type="SUPFAM" id="SSF143011">
    <property type="entry name" value="RelE-like"/>
    <property type="match status" value="1"/>
</dbReference>
<organism evidence="1 2">
    <name type="scientific">Skermanella cutis</name>
    <dbReference type="NCBI Taxonomy" id="2775420"/>
    <lineage>
        <taxon>Bacteria</taxon>
        <taxon>Pseudomonadati</taxon>
        <taxon>Pseudomonadota</taxon>
        <taxon>Alphaproteobacteria</taxon>
        <taxon>Rhodospirillales</taxon>
        <taxon>Azospirillaceae</taxon>
        <taxon>Skermanella</taxon>
    </lineage>
</organism>
<protein>
    <recommendedName>
        <fullName evidence="3">Plasmid maintenance system killer protein</fullName>
    </recommendedName>
</protein>
<accession>A0ABX7B8M0</accession>
<dbReference type="EMBL" id="CP067420">
    <property type="protein sequence ID" value="QQP90484.1"/>
    <property type="molecule type" value="Genomic_DNA"/>
</dbReference>
<gene>
    <name evidence="1" type="ORF">IGS68_04315</name>
</gene>
<dbReference type="Proteomes" id="UP000595197">
    <property type="component" value="Chromosome"/>
</dbReference>
<name>A0ABX7B8M0_9PROT</name>
<proteinExistence type="predicted"/>
<dbReference type="Gene3D" id="3.30.2310.20">
    <property type="entry name" value="RelE-like"/>
    <property type="match status" value="1"/>
</dbReference>
<reference evidence="1" key="1">
    <citation type="submission" date="2021-02" db="EMBL/GenBank/DDBJ databases">
        <title>Skermanella TT6 skin isolate.</title>
        <authorList>
            <person name="Lee K."/>
            <person name="Ganzorig M."/>
        </authorList>
    </citation>
    <scope>NUCLEOTIDE SEQUENCE</scope>
    <source>
        <strain evidence="1">TT6</strain>
    </source>
</reference>
<evidence type="ECO:0000313" key="1">
    <source>
        <dbReference type="EMBL" id="QQP90484.1"/>
    </source>
</evidence>
<dbReference type="InterPro" id="IPR035093">
    <property type="entry name" value="RelE/ParE_toxin_dom_sf"/>
</dbReference>
<evidence type="ECO:0008006" key="3">
    <source>
        <dbReference type="Google" id="ProtNLM"/>
    </source>
</evidence>
<keyword evidence="2" id="KW-1185">Reference proteome</keyword>
<evidence type="ECO:0000313" key="2">
    <source>
        <dbReference type="Proteomes" id="UP000595197"/>
    </source>
</evidence>
<sequence>MEALSADRLGQHSIRIDDQRRVCFEWRDGDAYDVEIVDDH</sequence>